<dbReference type="InterPro" id="IPR037291">
    <property type="entry name" value="DUF4139"/>
</dbReference>
<dbReference type="EMBL" id="FPCH01000001">
    <property type="protein sequence ID" value="SFV27918.1"/>
    <property type="molecule type" value="Genomic_DNA"/>
</dbReference>
<dbReference type="NCBIfam" id="TIGR02231">
    <property type="entry name" value="mucoidy inhibitor MuiA family protein"/>
    <property type="match status" value="1"/>
</dbReference>
<dbReference type="Pfam" id="PF13598">
    <property type="entry name" value="DUF4139"/>
    <property type="match status" value="1"/>
</dbReference>
<dbReference type="Proteomes" id="UP000199423">
    <property type="component" value="Unassembled WGS sequence"/>
</dbReference>
<dbReference type="OrthoDB" id="580912at2"/>
<dbReference type="Pfam" id="PF13600">
    <property type="entry name" value="DUF4140"/>
    <property type="match status" value="1"/>
</dbReference>
<feature type="domain" description="DUF4140" evidence="4">
    <location>
        <begin position="31"/>
        <end position="133"/>
    </location>
</feature>
<evidence type="ECO:0000259" key="3">
    <source>
        <dbReference type="Pfam" id="PF13598"/>
    </source>
</evidence>
<dbReference type="InterPro" id="IPR011935">
    <property type="entry name" value="CHP02231"/>
</dbReference>
<accession>A0A1I7MZW5</accession>
<dbReference type="STRING" id="51670.SAMN04488557_0880"/>
<keyword evidence="1" id="KW-0175">Coiled coil</keyword>
<keyword evidence="6" id="KW-1185">Reference proteome</keyword>
<feature type="chain" id="PRO_5011454158" description="Mucoidy inhibitor MuiA family protein" evidence="2">
    <location>
        <begin position="20"/>
        <end position="562"/>
    </location>
</feature>
<reference evidence="6" key="1">
    <citation type="submission" date="2016-10" db="EMBL/GenBank/DDBJ databases">
        <authorList>
            <person name="Varghese N."/>
            <person name="Submissions S."/>
        </authorList>
    </citation>
    <scope>NUCLEOTIDE SEQUENCE [LARGE SCALE GENOMIC DNA]</scope>
    <source>
        <strain evidence="6">DSM 1565</strain>
    </source>
</reference>
<proteinExistence type="predicted"/>
<dbReference type="PANTHER" id="PTHR31005:SF8">
    <property type="entry name" value="DUF4139 DOMAIN-CONTAINING PROTEIN"/>
    <property type="match status" value="1"/>
</dbReference>
<evidence type="ECO:0000256" key="2">
    <source>
        <dbReference type="SAM" id="SignalP"/>
    </source>
</evidence>
<name>A0A1I7MZW5_9HYPH</name>
<evidence type="ECO:0000259" key="4">
    <source>
        <dbReference type="Pfam" id="PF13600"/>
    </source>
</evidence>
<dbReference type="InterPro" id="IPR025554">
    <property type="entry name" value="DUF4140"/>
</dbReference>
<organism evidence="5 6">
    <name type="scientific">Hyphomicrobium facile</name>
    <dbReference type="NCBI Taxonomy" id="51670"/>
    <lineage>
        <taxon>Bacteria</taxon>
        <taxon>Pseudomonadati</taxon>
        <taxon>Pseudomonadota</taxon>
        <taxon>Alphaproteobacteria</taxon>
        <taxon>Hyphomicrobiales</taxon>
        <taxon>Hyphomicrobiaceae</taxon>
        <taxon>Hyphomicrobium</taxon>
    </lineage>
</organism>
<gene>
    <name evidence="5" type="ORF">SAMN04488557_0880</name>
</gene>
<evidence type="ECO:0000313" key="5">
    <source>
        <dbReference type="EMBL" id="SFV27918.1"/>
    </source>
</evidence>
<feature type="coiled-coil region" evidence="1">
    <location>
        <begin position="84"/>
        <end position="130"/>
    </location>
</feature>
<sequence>MRFVFAAAFMAATPLSALAADVPATSVVDDVTVYLSGAEVTRIVKVHIDRGEHTIVIGDVPARAVPGSVRVEGKATGKLDIGSVDTARKLLQRAESEAADKQRKILEDSIQALKDQKTTVDAQAQAAKTQKKLIANLAQLPARSSSQPAPAATPLEDWPKVLALIAQATGDASKLALDAEQKIREIDRQISDAEKQLAALAPARTEQTEVRVHVVAQTPLEADLSVRYQVPDAHWAPLYDARLVTGSKTEPPKLSLDRRAAITQSSGENWDNVSLKLSTSRPSDSSSAPYLETQFVDFEQAPKPVAAAAPPPFPEQRLMAKHRNIAAADALGGELAEAAPEAVSVEETVAQLQSAPFEATFEVPGRASVAGTGEAKRVLLASEAIEPALSCRAVPKVDTSAYLYAKLKLAKGTPLLPGTVYLFRDGTFVGTGDLPLLSPGSEHDLGFGIDDQVKIKHAVLEEKRGETGLISTSHIDSRNFRVNVKNMHERAMDVTILDRIPVAQNEEIKVDLTGRVSPTMQNVDDKRGIIAFQAKLEPDEEKILEYGYRVSWPAAKSITYGP</sequence>
<dbReference type="AlphaFoldDB" id="A0A1I7MZW5"/>
<dbReference type="PANTHER" id="PTHR31005">
    <property type="entry name" value="DUF4139 DOMAIN-CONTAINING PROTEIN"/>
    <property type="match status" value="1"/>
</dbReference>
<evidence type="ECO:0000313" key="6">
    <source>
        <dbReference type="Proteomes" id="UP000199423"/>
    </source>
</evidence>
<keyword evidence="2" id="KW-0732">Signal</keyword>
<evidence type="ECO:0000256" key="1">
    <source>
        <dbReference type="SAM" id="Coils"/>
    </source>
</evidence>
<evidence type="ECO:0008006" key="7">
    <source>
        <dbReference type="Google" id="ProtNLM"/>
    </source>
</evidence>
<protein>
    <recommendedName>
        <fullName evidence="7">Mucoidy inhibitor MuiA family protein</fullName>
    </recommendedName>
</protein>
<feature type="domain" description="DUF4139" evidence="3">
    <location>
        <begin position="224"/>
        <end position="553"/>
    </location>
</feature>
<feature type="signal peptide" evidence="2">
    <location>
        <begin position="1"/>
        <end position="19"/>
    </location>
</feature>